<accession>A0AAJ6BKU3</accession>
<evidence type="ECO:0000313" key="2">
    <source>
        <dbReference type="EMBL" id="WEK38871.1"/>
    </source>
</evidence>
<reference evidence="2" key="1">
    <citation type="submission" date="2023-03" db="EMBL/GenBank/DDBJ databases">
        <title>Andean soil-derived lignocellulolytic bacterial consortium as a source of novel taxa and putative plastic-active enzymes.</title>
        <authorList>
            <person name="Diaz-Garcia L."/>
            <person name="Chuvochina M."/>
            <person name="Feuerriegel G."/>
            <person name="Bunk B."/>
            <person name="Sproer C."/>
            <person name="Streit W.R."/>
            <person name="Rodriguez L.M."/>
            <person name="Overmann J."/>
            <person name="Jimenez D.J."/>
        </authorList>
    </citation>
    <scope>NUCLEOTIDE SEQUENCE</scope>
    <source>
        <strain evidence="2">MAG 833</strain>
    </source>
</reference>
<dbReference type="Proteomes" id="UP001213664">
    <property type="component" value="Chromosome"/>
</dbReference>
<dbReference type="PROSITE" id="PS51257">
    <property type="entry name" value="PROKAR_LIPOPROTEIN"/>
    <property type="match status" value="1"/>
</dbReference>
<dbReference type="EMBL" id="CP119326">
    <property type="protein sequence ID" value="WEK38871.1"/>
    <property type="molecule type" value="Genomic_DNA"/>
</dbReference>
<sequence>MKASLPKLAVFVAVFAVAACSAMMSLTISGGLDRPVVGFYDGREACVDYLDVRDVAAPGQSLWTLRAVGVRCARVGQIVYGETPRGFLVESPPTPLSADASYEIFGKGRTTNLMAKVPWSGGLRIQYRDGAWREATVARVTPAP</sequence>
<feature type="signal peptide" evidence="1">
    <location>
        <begin position="1"/>
        <end position="18"/>
    </location>
</feature>
<organism evidence="2 3">
    <name type="scientific">Candidatus Brevundimonas colombiensis</name>
    <dbReference type="NCBI Taxonomy" id="3121376"/>
    <lineage>
        <taxon>Bacteria</taxon>
        <taxon>Pseudomonadati</taxon>
        <taxon>Pseudomonadota</taxon>
        <taxon>Alphaproteobacteria</taxon>
        <taxon>Caulobacterales</taxon>
        <taxon>Caulobacteraceae</taxon>
        <taxon>Brevundimonas</taxon>
    </lineage>
</organism>
<keyword evidence="1" id="KW-0732">Signal</keyword>
<evidence type="ECO:0000313" key="3">
    <source>
        <dbReference type="Proteomes" id="UP001213664"/>
    </source>
</evidence>
<dbReference type="AlphaFoldDB" id="A0AAJ6BKU3"/>
<proteinExistence type="predicted"/>
<name>A0AAJ6BKU3_9CAUL</name>
<evidence type="ECO:0008006" key="4">
    <source>
        <dbReference type="Google" id="ProtNLM"/>
    </source>
</evidence>
<gene>
    <name evidence="2" type="ORF">P0Y50_09950</name>
</gene>
<evidence type="ECO:0000256" key="1">
    <source>
        <dbReference type="SAM" id="SignalP"/>
    </source>
</evidence>
<feature type="chain" id="PRO_5042487613" description="Lipoprotein" evidence="1">
    <location>
        <begin position="19"/>
        <end position="144"/>
    </location>
</feature>
<protein>
    <recommendedName>
        <fullName evidence="4">Lipoprotein</fullName>
    </recommendedName>
</protein>